<dbReference type="InterPro" id="IPR000073">
    <property type="entry name" value="AB_hydrolase_1"/>
</dbReference>
<dbReference type="GO" id="GO:0052689">
    <property type="term" value="F:carboxylic ester hydrolase activity"/>
    <property type="evidence" value="ECO:0007669"/>
    <property type="project" value="TreeGrafter"/>
</dbReference>
<dbReference type="GO" id="GO:0006508">
    <property type="term" value="P:proteolysis"/>
    <property type="evidence" value="ECO:0007669"/>
    <property type="project" value="InterPro"/>
</dbReference>
<dbReference type="InterPro" id="IPR002471">
    <property type="entry name" value="Pept_S9_AS"/>
</dbReference>
<sequence length="259" mass="28380">MLDNGEYQVPAIFSTPEIEQAYPAIILLHGTASHKNEVGDLYVRLAQMLLAKNIASIRIDFAGTGDSQVDYSKYTLESAVRDAGVALDYLKKQPQIAQNRIAVLGFSQGGLIAQMLATKESDIAALVTWSSVAGNGKGPFKTVFDDYYLAAKRDGVAELTFEWRTPLKLSLDWFKQVELQASLSDLNEFTKPILAVAGEADRLVNPLSSLKLIQASGSDDAQVVILKGANHIFNVLSPDAKQDETLLKTTVQWLQEKLH</sequence>
<dbReference type="GO" id="GO:0004252">
    <property type="term" value="F:serine-type endopeptidase activity"/>
    <property type="evidence" value="ECO:0007669"/>
    <property type="project" value="InterPro"/>
</dbReference>
<evidence type="ECO:0000256" key="1">
    <source>
        <dbReference type="ARBA" id="ARBA00022801"/>
    </source>
</evidence>
<dbReference type="PANTHER" id="PTHR43265:SF1">
    <property type="entry name" value="ESTERASE ESTD"/>
    <property type="match status" value="1"/>
</dbReference>
<dbReference type="eggNOG" id="COG1073">
    <property type="taxonomic scope" value="Bacteria"/>
</dbReference>
<dbReference type="PANTHER" id="PTHR43265">
    <property type="entry name" value="ESTERASE ESTD"/>
    <property type="match status" value="1"/>
</dbReference>
<dbReference type="InterPro" id="IPR053145">
    <property type="entry name" value="AB_hydrolase_Est10"/>
</dbReference>
<dbReference type="STRING" id="1127673.GLIP_0963"/>
<evidence type="ECO:0000259" key="2">
    <source>
        <dbReference type="Pfam" id="PF12697"/>
    </source>
</evidence>
<dbReference type="AlphaFoldDB" id="K6YQJ8"/>
<dbReference type="SUPFAM" id="SSF53474">
    <property type="entry name" value="alpha/beta-Hydrolases"/>
    <property type="match status" value="1"/>
</dbReference>
<keyword evidence="4" id="KW-1185">Reference proteome</keyword>
<organism evidence="3 4">
    <name type="scientific">Aliiglaciecola lipolytica E3</name>
    <dbReference type="NCBI Taxonomy" id="1127673"/>
    <lineage>
        <taxon>Bacteria</taxon>
        <taxon>Pseudomonadati</taxon>
        <taxon>Pseudomonadota</taxon>
        <taxon>Gammaproteobacteria</taxon>
        <taxon>Alteromonadales</taxon>
        <taxon>Alteromonadaceae</taxon>
        <taxon>Aliiglaciecola</taxon>
    </lineage>
</organism>
<keyword evidence="1" id="KW-0378">Hydrolase</keyword>
<protein>
    <recommendedName>
        <fullName evidence="2">AB hydrolase-1 domain-containing protein</fullName>
    </recommendedName>
</protein>
<gene>
    <name evidence="3" type="ORF">GLIP_0963</name>
</gene>
<dbReference type="InterPro" id="IPR029058">
    <property type="entry name" value="AB_hydrolase_fold"/>
</dbReference>
<name>K6YQJ8_9ALTE</name>
<feature type="domain" description="AB hydrolase-1" evidence="2">
    <location>
        <begin position="25"/>
        <end position="239"/>
    </location>
</feature>
<accession>K6YQJ8</accession>
<dbReference type="PROSITE" id="PS00708">
    <property type="entry name" value="PRO_ENDOPEP_SER"/>
    <property type="match status" value="1"/>
</dbReference>
<comment type="caution">
    <text evidence="3">The sequence shown here is derived from an EMBL/GenBank/DDBJ whole genome shotgun (WGS) entry which is preliminary data.</text>
</comment>
<dbReference type="Pfam" id="PF12697">
    <property type="entry name" value="Abhydrolase_6"/>
    <property type="match status" value="1"/>
</dbReference>
<evidence type="ECO:0000313" key="4">
    <source>
        <dbReference type="Proteomes" id="UP000006334"/>
    </source>
</evidence>
<dbReference type="Proteomes" id="UP000006334">
    <property type="component" value="Unassembled WGS sequence"/>
</dbReference>
<reference evidence="3 4" key="1">
    <citation type="journal article" date="2017" name="Antonie Van Leeuwenhoek">
        <title>Rhizobium rhizosphaerae sp. nov., a novel species isolated from rice rhizosphere.</title>
        <authorList>
            <person name="Zhao J.J."/>
            <person name="Zhang J."/>
            <person name="Zhang R.J."/>
            <person name="Zhang C.W."/>
            <person name="Yin H.Q."/>
            <person name="Zhang X.X."/>
        </authorList>
    </citation>
    <scope>NUCLEOTIDE SEQUENCE [LARGE SCALE GENOMIC DNA]</scope>
    <source>
        <strain evidence="3 4">E3</strain>
    </source>
</reference>
<dbReference type="Gene3D" id="3.40.50.1820">
    <property type="entry name" value="alpha/beta hydrolase"/>
    <property type="match status" value="1"/>
</dbReference>
<dbReference type="EMBL" id="BAEN01000022">
    <property type="protein sequence ID" value="GAC13605.1"/>
    <property type="molecule type" value="Genomic_DNA"/>
</dbReference>
<proteinExistence type="predicted"/>
<evidence type="ECO:0000313" key="3">
    <source>
        <dbReference type="EMBL" id="GAC13605.1"/>
    </source>
</evidence>